<feature type="domain" description="RHD" evidence="3">
    <location>
        <begin position="16"/>
        <end position="193"/>
    </location>
</feature>
<dbReference type="SUPFAM" id="SSF81296">
    <property type="entry name" value="E set domains"/>
    <property type="match status" value="1"/>
</dbReference>
<dbReference type="InterPro" id="IPR002909">
    <property type="entry name" value="IPT_dom"/>
</dbReference>
<feature type="compositionally biased region" description="Low complexity" evidence="2">
    <location>
        <begin position="415"/>
        <end position="427"/>
    </location>
</feature>
<dbReference type="SMART" id="SM00429">
    <property type="entry name" value="IPT"/>
    <property type="match status" value="1"/>
</dbReference>
<feature type="compositionally biased region" description="Polar residues" evidence="2">
    <location>
        <begin position="584"/>
        <end position="593"/>
    </location>
</feature>
<dbReference type="FunFam" id="2.60.40.10:FF:000046">
    <property type="entry name" value="Nuclear factor NF-kappa-B p105 subunit"/>
    <property type="match status" value="1"/>
</dbReference>
<proteinExistence type="predicted"/>
<dbReference type="Gene3D" id="2.60.40.340">
    <property type="entry name" value="Rel homology domain (RHD), DNA-binding domain"/>
    <property type="match status" value="1"/>
</dbReference>
<evidence type="ECO:0000313" key="4">
    <source>
        <dbReference type="Ensembl" id="ENSMMOP00000010387.1"/>
    </source>
</evidence>
<dbReference type="PANTHER" id="PTHR24169:SF4">
    <property type="entry name" value="PROTO-ONCOGENE C-REL"/>
    <property type="match status" value="1"/>
</dbReference>
<evidence type="ECO:0000313" key="5">
    <source>
        <dbReference type="Proteomes" id="UP000261620"/>
    </source>
</evidence>
<dbReference type="GO" id="GO:0045944">
    <property type="term" value="P:positive regulation of transcription by RNA polymerase II"/>
    <property type="evidence" value="ECO:0007669"/>
    <property type="project" value="TreeGrafter"/>
</dbReference>
<protein>
    <recommendedName>
        <fullName evidence="3">RHD domain-containing protein</fullName>
    </recommendedName>
</protein>
<dbReference type="InterPro" id="IPR033926">
    <property type="entry name" value="IPT_NFkappaB"/>
</dbReference>
<dbReference type="InterPro" id="IPR008967">
    <property type="entry name" value="p53-like_TF_DNA-bd_sf"/>
</dbReference>
<keyword evidence="1" id="KW-0597">Phosphoprotein</keyword>
<dbReference type="InterPro" id="IPR037059">
    <property type="entry name" value="RHD_DNA_bind_dom_sf"/>
</dbReference>
<dbReference type="GO" id="GO:0005737">
    <property type="term" value="C:cytoplasm"/>
    <property type="evidence" value="ECO:0007669"/>
    <property type="project" value="InterPro"/>
</dbReference>
<evidence type="ECO:0000256" key="1">
    <source>
        <dbReference type="ARBA" id="ARBA00022553"/>
    </source>
</evidence>
<sequence length="648" mass="72982">SSVLLPSLLGNDPHLMAEPNVQIFEQPKQRGMRFRYKCEGRSAGSIPGENSSDNNRTYPSLQILNYCGKGKVRVYLVTKNEPYRPHPHDLVGKDCKDGFYEAEFGPDRRVIAFQNLGIQCVRRREVKDAILQRITRGINPFNVPHEQLLQTEEYDLNVVRLCIQVFLQDEAGQYTRQLNPIVTNPIYDNRAPNTAELRICRVNRNSGSVKGGDEIFLLCDKVQKDDIEVRFFSSDGWEARGSFSQADVHRQVAIVFKTPAYYNTSIMESVTVQMQLRRPSDQEVSEPMDFRYLPDDKDPYGYNEKKRRRENLMRISGLSSGTFSCLAMNRQKVVSQSTMNSMRKDHSNMYLRQQPTPTMQQQPTIFNQSFQTGPQNAMMTSQAPNVPVSSWVNPNPALSMETVTINHSGVMSNLPRPSSSRQQQQQQQPPPNRGFGYSHRMELSNVENNTLPQLSMRDLQCLDTTPQACEMNQSESHPVFHLQHQREELATENRAQNHPGNHNQGLNTVWPSFNTLNPAQNTFNGSVPGGGGGLQGLGTFSFPEGMEGEDILKGLVGGGSQTGFQLKQEPQIPVGQEGLIPSPRESQGNTYTNLLPRAMSNGTHMDPTRQDANQPLKNLQNPYSNNSMASEGHYSTLADWIKATRQSD</sequence>
<dbReference type="GO" id="GO:0007249">
    <property type="term" value="P:canonical NF-kappaB signal transduction"/>
    <property type="evidence" value="ECO:0007669"/>
    <property type="project" value="TreeGrafter"/>
</dbReference>
<dbReference type="GO" id="GO:0007399">
    <property type="term" value="P:nervous system development"/>
    <property type="evidence" value="ECO:0007669"/>
    <property type="project" value="UniProtKB-ARBA"/>
</dbReference>
<feature type="compositionally biased region" description="Polar residues" evidence="2">
    <location>
        <begin position="610"/>
        <end position="629"/>
    </location>
</feature>
<organism evidence="4 5">
    <name type="scientific">Mola mola</name>
    <name type="common">Ocean sunfish</name>
    <name type="synonym">Tetraodon mola</name>
    <dbReference type="NCBI Taxonomy" id="94237"/>
    <lineage>
        <taxon>Eukaryota</taxon>
        <taxon>Metazoa</taxon>
        <taxon>Chordata</taxon>
        <taxon>Craniata</taxon>
        <taxon>Vertebrata</taxon>
        <taxon>Euteleostomi</taxon>
        <taxon>Actinopterygii</taxon>
        <taxon>Neopterygii</taxon>
        <taxon>Teleostei</taxon>
        <taxon>Neoteleostei</taxon>
        <taxon>Acanthomorphata</taxon>
        <taxon>Eupercaria</taxon>
        <taxon>Tetraodontiformes</taxon>
        <taxon>Molidae</taxon>
        <taxon>Mola</taxon>
    </lineage>
</organism>
<dbReference type="FunFam" id="2.60.40.340:FF:000003">
    <property type="entry name" value="NFkB p65 transcription factor"/>
    <property type="match status" value="1"/>
</dbReference>
<dbReference type="PROSITE" id="PS01204">
    <property type="entry name" value="REL_1"/>
    <property type="match status" value="1"/>
</dbReference>
<dbReference type="CDD" id="cd01177">
    <property type="entry name" value="IPT_NFkappaB"/>
    <property type="match status" value="1"/>
</dbReference>
<evidence type="ECO:0000259" key="3">
    <source>
        <dbReference type="PROSITE" id="PS50254"/>
    </source>
</evidence>
<reference evidence="4" key="2">
    <citation type="submission" date="2025-09" db="UniProtKB">
        <authorList>
            <consortium name="Ensembl"/>
        </authorList>
    </citation>
    <scope>IDENTIFICATION</scope>
</reference>
<dbReference type="GO" id="GO:0006954">
    <property type="term" value="P:inflammatory response"/>
    <property type="evidence" value="ECO:0007669"/>
    <property type="project" value="TreeGrafter"/>
</dbReference>
<dbReference type="AlphaFoldDB" id="A0A3Q3WE80"/>
<accession>A0A3Q3WE80</accession>
<dbReference type="InterPro" id="IPR014756">
    <property type="entry name" value="Ig_E-set"/>
</dbReference>
<feature type="region of interest" description="Disordered" evidence="2">
    <location>
        <begin position="574"/>
        <end position="631"/>
    </location>
</feature>
<dbReference type="InterPro" id="IPR011539">
    <property type="entry name" value="RHD_DNA_bind_dom"/>
</dbReference>
<dbReference type="Pfam" id="PF00554">
    <property type="entry name" value="RHD_DNA_bind"/>
    <property type="match status" value="1"/>
</dbReference>
<dbReference type="PROSITE" id="PS50254">
    <property type="entry name" value="REL_2"/>
    <property type="match status" value="1"/>
</dbReference>
<dbReference type="STRING" id="94237.ENSMMOP00000010387"/>
<evidence type="ECO:0000256" key="2">
    <source>
        <dbReference type="SAM" id="MobiDB-lite"/>
    </source>
</evidence>
<dbReference type="GO" id="GO:0000978">
    <property type="term" value="F:RNA polymerase II cis-regulatory region sequence-specific DNA binding"/>
    <property type="evidence" value="ECO:0007669"/>
    <property type="project" value="TreeGrafter"/>
</dbReference>
<dbReference type="PRINTS" id="PR00057">
    <property type="entry name" value="NFKBTNSCPFCT"/>
</dbReference>
<dbReference type="Ensembl" id="ENSMMOT00000010568.1">
    <property type="protein sequence ID" value="ENSMMOP00000010387.1"/>
    <property type="gene ID" value="ENSMMOG00000008010.1"/>
</dbReference>
<feature type="region of interest" description="Disordered" evidence="2">
    <location>
        <begin position="409"/>
        <end position="438"/>
    </location>
</feature>
<dbReference type="GO" id="GO:0034097">
    <property type="term" value="P:response to cytokine"/>
    <property type="evidence" value="ECO:0007669"/>
    <property type="project" value="TreeGrafter"/>
</dbReference>
<dbReference type="InterPro" id="IPR030492">
    <property type="entry name" value="RHD_CS"/>
</dbReference>
<dbReference type="Proteomes" id="UP000261620">
    <property type="component" value="Unplaced"/>
</dbReference>
<name>A0A3Q3WE80_MOLML</name>
<dbReference type="OMA" id="MQTEEYD"/>
<dbReference type="Pfam" id="PF16179">
    <property type="entry name" value="RHD_dimer"/>
    <property type="match status" value="1"/>
</dbReference>
<dbReference type="GO" id="GO:0038061">
    <property type="term" value="P:non-canonical NF-kappaB signal transduction"/>
    <property type="evidence" value="ECO:0007669"/>
    <property type="project" value="TreeGrafter"/>
</dbReference>
<dbReference type="SUPFAM" id="SSF49417">
    <property type="entry name" value="p53-like transcription factors"/>
    <property type="match status" value="1"/>
</dbReference>
<dbReference type="InterPro" id="IPR032397">
    <property type="entry name" value="RHD_dimer"/>
</dbReference>
<dbReference type="InterPro" id="IPR013783">
    <property type="entry name" value="Ig-like_fold"/>
</dbReference>
<keyword evidence="5" id="KW-1185">Reference proteome</keyword>
<dbReference type="GO" id="GO:0033554">
    <property type="term" value="P:cellular response to stress"/>
    <property type="evidence" value="ECO:0007669"/>
    <property type="project" value="TreeGrafter"/>
</dbReference>
<reference evidence="4" key="1">
    <citation type="submission" date="2025-08" db="UniProtKB">
        <authorList>
            <consortium name="Ensembl"/>
        </authorList>
    </citation>
    <scope>IDENTIFICATION</scope>
</reference>
<dbReference type="InterPro" id="IPR000451">
    <property type="entry name" value="NFkB/Dor"/>
</dbReference>
<dbReference type="PANTHER" id="PTHR24169">
    <property type="entry name" value="NUCLEAR FACTOR NF-KAPPA-B PROTEIN"/>
    <property type="match status" value="1"/>
</dbReference>
<dbReference type="GO" id="GO:0045087">
    <property type="term" value="P:innate immune response"/>
    <property type="evidence" value="ECO:0007669"/>
    <property type="project" value="TreeGrafter"/>
</dbReference>
<dbReference type="Gene3D" id="2.60.40.10">
    <property type="entry name" value="Immunoglobulins"/>
    <property type="match status" value="1"/>
</dbReference>
<dbReference type="GO" id="GO:0000981">
    <property type="term" value="F:DNA-binding transcription factor activity, RNA polymerase II-specific"/>
    <property type="evidence" value="ECO:0007669"/>
    <property type="project" value="TreeGrafter"/>
</dbReference>
<dbReference type="GO" id="GO:0005634">
    <property type="term" value="C:nucleus"/>
    <property type="evidence" value="ECO:0007669"/>
    <property type="project" value="TreeGrafter"/>
</dbReference>